<keyword evidence="2" id="KW-1185">Reference proteome</keyword>
<sequence>MRNRFLVLLELLSRRVPPGARYWRERVEGITGVHLAGGMLPTSFQTLPEFDHDGFLAEITSASRWLGKAPLMLTPGEREVLTRSGITWSIDGWPLDQLGRAAMLAVASSRLSPSEIDHLLGDVYRRGETRERQALLRALPFLVLPQRFISLAVDGSSSHDRLVFEAIACENPYPADHFQDVHFNQLVLTALSLEIALDRILGIARRTTPALAQAVAGCAGEMRASGRAVPEEIVRLFGTS</sequence>
<evidence type="ECO:0000313" key="1">
    <source>
        <dbReference type="EMBL" id="EYF03046.1"/>
    </source>
</evidence>
<dbReference type="STRING" id="1192034.CAP_6309"/>
<dbReference type="RefSeq" id="WP_231511742.1">
    <property type="nucleotide sequence ID" value="NZ_ASRX01000052.1"/>
</dbReference>
<accession>A0A017T3E9</accession>
<organism evidence="1 2">
    <name type="scientific">Chondromyces apiculatus DSM 436</name>
    <dbReference type="NCBI Taxonomy" id="1192034"/>
    <lineage>
        <taxon>Bacteria</taxon>
        <taxon>Pseudomonadati</taxon>
        <taxon>Myxococcota</taxon>
        <taxon>Polyangia</taxon>
        <taxon>Polyangiales</taxon>
        <taxon>Polyangiaceae</taxon>
        <taxon>Chondromyces</taxon>
    </lineage>
</organism>
<dbReference type="EMBL" id="ASRX01000052">
    <property type="protein sequence ID" value="EYF03046.1"/>
    <property type="molecule type" value="Genomic_DNA"/>
</dbReference>
<dbReference type="AlphaFoldDB" id="A0A017T3E9"/>
<dbReference type="NCBIfam" id="NF035938">
    <property type="entry name" value="EboA_domain"/>
    <property type="match status" value="1"/>
</dbReference>
<evidence type="ECO:0000313" key="2">
    <source>
        <dbReference type="Proteomes" id="UP000019678"/>
    </source>
</evidence>
<dbReference type="eggNOG" id="ENOG502Z98N">
    <property type="taxonomic scope" value="Bacteria"/>
</dbReference>
<reference evidence="1 2" key="1">
    <citation type="submission" date="2013-05" db="EMBL/GenBank/DDBJ databases">
        <title>Genome assembly of Chondromyces apiculatus DSM 436.</title>
        <authorList>
            <person name="Sharma G."/>
            <person name="Khatri I."/>
            <person name="Kaur C."/>
            <person name="Mayilraj S."/>
            <person name="Subramanian S."/>
        </authorList>
    </citation>
    <scope>NUCLEOTIDE SEQUENCE [LARGE SCALE GENOMIC DNA]</scope>
    <source>
        <strain evidence="1 2">DSM 436</strain>
    </source>
</reference>
<name>A0A017T3E9_9BACT</name>
<comment type="caution">
    <text evidence="1">The sequence shown here is derived from an EMBL/GenBank/DDBJ whole genome shotgun (WGS) entry which is preliminary data.</text>
</comment>
<dbReference type="InterPro" id="IPR047715">
    <property type="entry name" value="EboA_dom"/>
</dbReference>
<proteinExistence type="predicted"/>
<dbReference type="Proteomes" id="UP000019678">
    <property type="component" value="Unassembled WGS sequence"/>
</dbReference>
<protein>
    <submittedName>
        <fullName evidence="1">Uncharacterized protein</fullName>
    </submittedName>
</protein>
<gene>
    <name evidence="1" type="ORF">CAP_6309</name>
</gene>